<name>A0A1D1V4R0_RAMVA</name>
<evidence type="ECO:0000313" key="1">
    <source>
        <dbReference type="EMBL" id="GAU95695.1"/>
    </source>
</evidence>
<accession>A0A1D1V4R0</accession>
<reference evidence="1 2" key="1">
    <citation type="journal article" date="2016" name="Nat. Commun.">
        <title>Extremotolerant tardigrade genome and improved radiotolerance of human cultured cells by tardigrade-unique protein.</title>
        <authorList>
            <person name="Hashimoto T."/>
            <person name="Horikawa D.D."/>
            <person name="Saito Y."/>
            <person name="Kuwahara H."/>
            <person name="Kozuka-Hata H."/>
            <person name="Shin-I T."/>
            <person name="Minakuchi Y."/>
            <person name="Ohishi K."/>
            <person name="Motoyama A."/>
            <person name="Aizu T."/>
            <person name="Enomoto A."/>
            <person name="Kondo K."/>
            <person name="Tanaka S."/>
            <person name="Hara Y."/>
            <person name="Koshikawa S."/>
            <person name="Sagara H."/>
            <person name="Miura T."/>
            <person name="Yokobori S."/>
            <person name="Miyagawa K."/>
            <person name="Suzuki Y."/>
            <person name="Kubo T."/>
            <person name="Oyama M."/>
            <person name="Kohara Y."/>
            <person name="Fujiyama A."/>
            <person name="Arakawa K."/>
            <person name="Katayama T."/>
            <person name="Toyoda A."/>
            <person name="Kunieda T."/>
        </authorList>
    </citation>
    <scope>NUCLEOTIDE SEQUENCE [LARGE SCALE GENOMIC DNA]</scope>
    <source>
        <strain evidence="1 2">YOKOZUNA-1</strain>
    </source>
</reference>
<gene>
    <name evidence="1" type="primary">RvY_07273-1</name>
    <name evidence="1" type="synonym">RvY_07273.1</name>
    <name evidence="1" type="ORF">RvY_07273</name>
</gene>
<dbReference type="Proteomes" id="UP000186922">
    <property type="component" value="Unassembled WGS sequence"/>
</dbReference>
<dbReference type="EMBL" id="BDGG01000003">
    <property type="protein sequence ID" value="GAU95695.1"/>
    <property type="molecule type" value="Genomic_DNA"/>
</dbReference>
<organism evidence="1 2">
    <name type="scientific">Ramazzottius varieornatus</name>
    <name type="common">Water bear</name>
    <name type="synonym">Tardigrade</name>
    <dbReference type="NCBI Taxonomy" id="947166"/>
    <lineage>
        <taxon>Eukaryota</taxon>
        <taxon>Metazoa</taxon>
        <taxon>Ecdysozoa</taxon>
        <taxon>Tardigrada</taxon>
        <taxon>Eutardigrada</taxon>
        <taxon>Parachela</taxon>
        <taxon>Hypsibioidea</taxon>
        <taxon>Ramazzottiidae</taxon>
        <taxon>Ramazzottius</taxon>
    </lineage>
</organism>
<proteinExistence type="predicted"/>
<comment type="caution">
    <text evidence="1">The sequence shown here is derived from an EMBL/GenBank/DDBJ whole genome shotgun (WGS) entry which is preliminary data.</text>
</comment>
<sequence length="278" mass="28977">MSSHAEKSTAVRLTESLNTPQTKWSDAEECNGESCMWSSVRSPQGSLADMHTRNLLLLPSQLCSCYLLAGIILLPSILSVPVENDDESSDIVITNSSNVVETAGSVSSGSSPVLIEPIVNLPVSPFANISSNVTARLHEILGNATERNRLLTRLFGVDVANSNPSLPELLQTLRANGSLNANATAILRQARQFGYGGFGRGGGSTDALLLALLLSDRGGYRGGFGFGGGYGGYYPPPFYGNSGGGSSSSSSSGGMDFGQLALLSLLGLALISRFPTQG</sequence>
<evidence type="ECO:0000313" key="2">
    <source>
        <dbReference type="Proteomes" id="UP000186922"/>
    </source>
</evidence>
<dbReference type="AlphaFoldDB" id="A0A1D1V4R0"/>
<keyword evidence="2" id="KW-1185">Reference proteome</keyword>
<protein>
    <submittedName>
        <fullName evidence="1">Uncharacterized protein</fullName>
    </submittedName>
</protein>